<feature type="domain" description="BTB" evidence="1">
    <location>
        <begin position="38"/>
        <end position="111"/>
    </location>
</feature>
<dbReference type="SMART" id="SM00584">
    <property type="entry name" value="TLDc"/>
    <property type="match status" value="1"/>
</dbReference>
<dbReference type="InterPro" id="IPR051481">
    <property type="entry name" value="BTB-POZ/Galectin-3-binding"/>
</dbReference>
<dbReference type="SMART" id="SM00225">
    <property type="entry name" value="BTB"/>
    <property type="match status" value="1"/>
</dbReference>
<dbReference type="InterPro" id="IPR006571">
    <property type="entry name" value="TLDc_dom"/>
</dbReference>
<dbReference type="PROSITE" id="PS50097">
    <property type="entry name" value="BTB"/>
    <property type="match status" value="1"/>
</dbReference>
<dbReference type="EMBL" id="PQFF01000210">
    <property type="protein sequence ID" value="RHZ74110.1"/>
    <property type="molecule type" value="Genomic_DNA"/>
</dbReference>
<dbReference type="Gene3D" id="3.30.710.10">
    <property type="entry name" value="Potassium Channel Kv1.1, Chain A"/>
    <property type="match status" value="1"/>
</dbReference>
<feature type="domain" description="TLDc" evidence="2">
    <location>
        <begin position="313"/>
        <end position="494"/>
    </location>
</feature>
<dbReference type="SUPFAM" id="SSF54695">
    <property type="entry name" value="POZ domain"/>
    <property type="match status" value="1"/>
</dbReference>
<dbReference type="CDD" id="cd18186">
    <property type="entry name" value="BTB_POZ_ZBTB_KLHL-like"/>
    <property type="match status" value="1"/>
</dbReference>
<dbReference type="InterPro" id="IPR011333">
    <property type="entry name" value="SKP1/BTB/POZ_sf"/>
</dbReference>
<accession>A0A397IMZ6</accession>
<dbReference type="PANTHER" id="PTHR24410">
    <property type="entry name" value="HL07962P-RELATED"/>
    <property type="match status" value="1"/>
</dbReference>
<dbReference type="Pfam" id="PF00651">
    <property type="entry name" value="BTB"/>
    <property type="match status" value="1"/>
</dbReference>
<dbReference type="OrthoDB" id="25620at2759"/>
<gene>
    <name evidence="3" type="ORF">Glove_227g15</name>
</gene>
<evidence type="ECO:0000259" key="2">
    <source>
        <dbReference type="PROSITE" id="PS51886"/>
    </source>
</evidence>
<dbReference type="Pfam" id="PF07534">
    <property type="entry name" value="TLD"/>
    <property type="match status" value="1"/>
</dbReference>
<keyword evidence="4" id="KW-1185">Reference proteome</keyword>
<dbReference type="PANTHER" id="PTHR24410:SF23">
    <property type="entry name" value="BTB DOMAIN-CONTAINING PROTEIN-RELATED"/>
    <property type="match status" value="1"/>
</dbReference>
<organism evidence="3 4">
    <name type="scientific">Diversispora epigaea</name>
    <dbReference type="NCBI Taxonomy" id="1348612"/>
    <lineage>
        <taxon>Eukaryota</taxon>
        <taxon>Fungi</taxon>
        <taxon>Fungi incertae sedis</taxon>
        <taxon>Mucoromycota</taxon>
        <taxon>Glomeromycotina</taxon>
        <taxon>Glomeromycetes</taxon>
        <taxon>Diversisporales</taxon>
        <taxon>Diversisporaceae</taxon>
        <taxon>Diversispora</taxon>
    </lineage>
</organism>
<evidence type="ECO:0000259" key="1">
    <source>
        <dbReference type="PROSITE" id="PS50097"/>
    </source>
</evidence>
<evidence type="ECO:0008006" key="5">
    <source>
        <dbReference type="Google" id="ProtNLM"/>
    </source>
</evidence>
<evidence type="ECO:0000313" key="3">
    <source>
        <dbReference type="EMBL" id="RHZ74110.1"/>
    </source>
</evidence>
<evidence type="ECO:0000313" key="4">
    <source>
        <dbReference type="Proteomes" id="UP000266861"/>
    </source>
</evidence>
<name>A0A397IMZ6_9GLOM</name>
<comment type="caution">
    <text evidence="3">The sequence shown here is derived from an EMBL/GenBank/DDBJ whole genome shotgun (WGS) entry which is preliminary data.</text>
</comment>
<sequence length="497" mass="57818">MSISVHYFKKFFIKKMTSNFHADLASDLGLLFKNGQNYDVMIHAGEEPNVKEFPTHSLILCSRSPYFQTALSSDRARKKGGVTIFKKPNISANIFNIILQYLYTASIDLGYMSGVEVLKLWVASDELDLQKLITFIQSYMADKKIDYLQNDPVQFIQTTFRYETCKSLRDFCIDSICAEPKILLNCAESINIEESLLLLLLERDDLLIDEIEIWQYLLKWGISQSSSLISLDINNVYEWSVEDFTMLRKILHPFIPLIRWFQIPAVDFWRKVRPFEQILQKELYFNIVGHHLDPAFRHNSKILPPRSQIFDSIIIDQKHFKIIVNWIAEKNIGPRYEKDNKENKPSYSFHCLLRASRDGFDARTFHKLCDDQGPTIVVSKIKETGQIIGGYNPLNWQEGAYNYDTWLETKQSFLFSFENKLNLDSAIIARVTDPEYAIGYSPQRGPSFGDGWDLTIETDCSLYSHSNNSYNDITKFIANTTRLNLEDYEVFQLIHRN</sequence>
<proteinExistence type="predicted"/>
<dbReference type="InterPro" id="IPR000210">
    <property type="entry name" value="BTB/POZ_dom"/>
</dbReference>
<dbReference type="AlphaFoldDB" id="A0A397IMZ6"/>
<dbReference type="Proteomes" id="UP000266861">
    <property type="component" value="Unassembled WGS sequence"/>
</dbReference>
<dbReference type="PROSITE" id="PS51886">
    <property type="entry name" value="TLDC"/>
    <property type="match status" value="1"/>
</dbReference>
<reference evidence="3 4" key="1">
    <citation type="submission" date="2018-08" db="EMBL/GenBank/DDBJ databases">
        <title>Genome and evolution of the arbuscular mycorrhizal fungus Diversispora epigaea (formerly Glomus versiforme) and its bacterial endosymbionts.</title>
        <authorList>
            <person name="Sun X."/>
            <person name="Fei Z."/>
            <person name="Harrison M."/>
        </authorList>
    </citation>
    <scope>NUCLEOTIDE SEQUENCE [LARGE SCALE GENOMIC DNA]</scope>
    <source>
        <strain evidence="3 4">IT104</strain>
    </source>
</reference>
<protein>
    <recommendedName>
        <fullName evidence="5">BTB domain-containing protein</fullName>
    </recommendedName>
</protein>